<dbReference type="RefSeq" id="WP_247380675.1">
    <property type="nucleotide sequence ID" value="NZ_JALLGV010000008.1"/>
</dbReference>
<evidence type="ECO:0000313" key="3">
    <source>
        <dbReference type="Proteomes" id="UP001597119"/>
    </source>
</evidence>
<proteinExistence type="predicted"/>
<keyword evidence="3" id="KW-1185">Reference proteome</keyword>
<comment type="caution">
    <text evidence="2">The sequence shown here is derived from an EMBL/GenBank/DDBJ whole genome shotgun (WGS) entry which is preliminary data.</text>
</comment>
<dbReference type="Proteomes" id="UP001597119">
    <property type="component" value="Unassembled WGS sequence"/>
</dbReference>
<reference evidence="2 3" key="1">
    <citation type="journal article" date="2019" name="Int. J. Syst. Evol. Microbiol.">
        <title>The Global Catalogue of Microorganisms (GCM) 10K type strain sequencing project: providing services to taxonomists for standard genome sequencing and annotation.</title>
        <authorList>
            <consortium name="The Broad Institute Genomics Platform"/>
            <consortium name="The Broad Institute Genome Sequencing Center for Infectious Disease"/>
            <person name="Wu L."/>
            <person name="Ma J."/>
        </authorList>
    </citation>
    <scope>NUCLEOTIDE SEQUENCE [LARGE SCALE GENOMIC DNA]</scope>
    <source>
        <strain evidence="2 3">CGMCC 1.12125</strain>
    </source>
</reference>
<sequence length="222" mass="24031">MYDTKRLASGVGVLLSLWALVGLLVMSSGVGLAVSAPLSPSGGFVVEANYLGAEQSISTASKTRTTGVPAAKFRITKSYAEYLTLKKTLDVSDVPGLNGTMRLLIQSDTATLQGVTFRTNDLTASTARWRGFVLDERYNESRFEQFYSYAGPNPEDAPNTDDPMEVGGSTPGAVKKSEKPGFQLYNARIEMSSLTADQVQLSNLDLRVQWDVNSDGDYEYGT</sequence>
<dbReference type="AlphaFoldDB" id="A0ABD6CC04"/>
<accession>A0ABD6CC04</accession>
<gene>
    <name evidence="2" type="ORF">ACFR9U_12335</name>
</gene>
<evidence type="ECO:0000313" key="2">
    <source>
        <dbReference type="EMBL" id="MFD1587775.1"/>
    </source>
</evidence>
<protein>
    <submittedName>
        <fullName evidence="2">Uncharacterized protein</fullName>
    </submittedName>
</protein>
<evidence type="ECO:0000256" key="1">
    <source>
        <dbReference type="SAM" id="MobiDB-lite"/>
    </source>
</evidence>
<feature type="region of interest" description="Disordered" evidence="1">
    <location>
        <begin position="150"/>
        <end position="177"/>
    </location>
</feature>
<organism evidence="2 3">
    <name type="scientific">Halorientalis brevis</name>
    <dbReference type="NCBI Taxonomy" id="1126241"/>
    <lineage>
        <taxon>Archaea</taxon>
        <taxon>Methanobacteriati</taxon>
        <taxon>Methanobacteriota</taxon>
        <taxon>Stenosarchaea group</taxon>
        <taxon>Halobacteria</taxon>
        <taxon>Halobacteriales</taxon>
        <taxon>Haloarculaceae</taxon>
        <taxon>Halorientalis</taxon>
    </lineage>
</organism>
<name>A0ABD6CC04_9EURY</name>
<dbReference type="EMBL" id="JBHUDJ010000006">
    <property type="protein sequence ID" value="MFD1587775.1"/>
    <property type="molecule type" value="Genomic_DNA"/>
</dbReference>